<organism evidence="2 3">
    <name type="scientific">Algoriphagus chordae</name>
    <dbReference type="NCBI Taxonomy" id="237019"/>
    <lineage>
        <taxon>Bacteria</taxon>
        <taxon>Pseudomonadati</taxon>
        <taxon>Bacteroidota</taxon>
        <taxon>Cytophagia</taxon>
        <taxon>Cytophagales</taxon>
        <taxon>Cyclobacteriaceae</taxon>
        <taxon>Algoriphagus</taxon>
    </lineage>
</organism>
<dbReference type="Proteomes" id="UP000248882">
    <property type="component" value="Unassembled WGS sequence"/>
</dbReference>
<dbReference type="RefSeq" id="WP_111316475.1">
    <property type="nucleotide sequence ID" value="NZ_QKZT01000001.1"/>
</dbReference>
<reference evidence="2 3" key="1">
    <citation type="submission" date="2018-06" db="EMBL/GenBank/DDBJ databases">
        <title>Genomic Encyclopedia of Archaeal and Bacterial Type Strains, Phase II (KMG-II): from individual species to whole genera.</title>
        <authorList>
            <person name="Goeker M."/>
        </authorList>
    </citation>
    <scope>NUCLEOTIDE SEQUENCE [LARGE SCALE GENOMIC DNA]</scope>
    <source>
        <strain evidence="2 3">DSM 19830</strain>
    </source>
</reference>
<sequence>MKITVIQDFLAFLKDPKRAETYSEMPSKSFFTLLIVTLVLIIPFGFLLSLLGADQFDSILEELIKKSKLLVIVLGIFLAPLIEEPIFRLHLNLKKSSIWWSLVLSLLMMGELWYLVLAFMVYLIYLLIMVSQQERINLKFVVYASAIFFGVVHLGNYSNFDFASHFYWIPFLVGIQFFVGLILSYIRLNHGISYAMLFHGAYNAALIIPGVYFYEG</sequence>
<evidence type="ECO:0000313" key="3">
    <source>
        <dbReference type="Proteomes" id="UP000248882"/>
    </source>
</evidence>
<protein>
    <submittedName>
        <fullName evidence="2">CAAX prenyl protease-like protein</fullName>
    </submittedName>
</protein>
<keyword evidence="1" id="KW-1133">Transmembrane helix</keyword>
<dbReference type="GO" id="GO:0006508">
    <property type="term" value="P:proteolysis"/>
    <property type="evidence" value="ECO:0007669"/>
    <property type="project" value="UniProtKB-KW"/>
</dbReference>
<keyword evidence="1" id="KW-0472">Membrane</keyword>
<feature type="transmembrane region" description="Helical" evidence="1">
    <location>
        <begin position="140"/>
        <end position="160"/>
    </location>
</feature>
<feature type="transmembrane region" description="Helical" evidence="1">
    <location>
        <begin position="166"/>
        <end position="186"/>
    </location>
</feature>
<evidence type="ECO:0000313" key="2">
    <source>
        <dbReference type="EMBL" id="PZX58201.1"/>
    </source>
</evidence>
<comment type="caution">
    <text evidence="2">The sequence shown here is derived from an EMBL/GenBank/DDBJ whole genome shotgun (WGS) entry which is preliminary data.</text>
</comment>
<feature type="transmembrane region" description="Helical" evidence="1">
    <location>
        <begin position="30"/>
        <end position="51"/>
    </location>
</feature>
<accession>A0A2W7RDJ6</accession>
<gene>
    <name evidence="2" type="ORF">LV85_00387</name>
</gene>
<name>A0A2W7RDJ6_9BACT</name>
<keyword evidence="2" id="KW-0645">Protease</keyword>
<dbReference type="EMBL" id="QKZT01000001">
    <property type="protein sequence ID" value="PZX58201.1"/>
    <property type="molecule type" value="Genomic_DNA"/>
</dbReference>
<keyword evidence="3" id="KW-1185">Reference proteome</keyword>
<dbReference type="AlphaFoldDB" id="A0A2W7RDJ6"/>
<feature type="transmembrane region" description="Helical" evidence="1">
    <location>
        <begin position="63"/>
        <end position="82"/>
    </location>
</feature>
<keyword evidence="2" id="KW-0378">Hydrolase</keyword>
<proteinExistence type="predicted"/>
<keyword evidence="1" id="KW-0812">Transmembrane</keyword>
<dbReference type="OrthoDB" id="847268at2"/>
<feature type="transmembrane region" description="Helical" evidence="1">
    <location>
        <begin position="102"/>
        <end position="128"/>
    </location>
</feature>
<evidence type="ECO:0000256" key="1">
    <source>
        <dbReference type="SAM" id="Phobius"/>
    </source>
</evidence>
<dbReference type="GO" id="GO:0008233">
    <property type="term" value="F:peptidase activity"/>
    <property type="evidence" value="ECO:0007669"/>
    <property type="project" value="UniProtKB-KW"/>
</dbReference>
<feature type="transmembrane region" description="Helical" evidence="1">
    <location>
        <begin position="193"/>
        <end position="214"/>
    </location>
</feature>